<dbReference type="InterPro" id="IPR005625">
    <property type="entry name" value="PepSY-ass_TM"/>
</dbReference>
<dbReference type="EMBL" id="CP001001">
    <property type="protein sequence ID" value="ACB26035.1"/>
    <property type="molecule type" value="Genomic_DNA"/>
</dbReference>
<feature type="transmembrane region" description="Helical" evidence="2">
    <location>
        <begin position="342"/>
        <end position="364"/>
    </location>
</feature>
<dbReference type="PANTHER" id="PTHR34219">
    <property type="entry name" value="IRON-REGULATED INNER MEMBRANE PROTEIN-RELATED"/>
    <property type="match status" value="1"/>
</dbReference>
<dbReference type="OrthoDB" id="9776609at2"/>
<reference evidence="3 4" key="1">
    <citation type="submission" date="2008-03" db="EMBL/GenBank/DDBJ databases">
        <title>Complete sequence of chromosome of Methylobacterium radiotolerans JCM 2831.</title>
        <authorList>
            <consortium name="US DOE Joint Genome Institute"/>
            <person name="Copeland A."/>
            <person name="Lucas S."/>
            <person name="Lapidus A."/>
            <person name="Glavina del Rio T."/>
            <person name="Dalin E."/>
            <person name="Tice H."/>
            <person name="Bruce D."/>
            <person name="Goodwin L."/>
            <person name="Pitluck S."/>
            <person name="Kiss H."/>
            <person name="Brettin T."/>
            <person name="Detter J.C."/>
            <person name="Han C."/>
            <person name="Kuske C.R."/>
            <person name="Schmutz J."/>
            <person name="Larimer F."/>
            <person name="Land M."/>
            <person name="Hauser L."/>
            <person name="Kyrpides N."/>
            <person name="Mikhailova N."/>
            <person name="Marx C.J."/>
            <person name="Richardson P."/>
        </authorList>
    </citation>
    <scope>NUCLEOTIDE SEQUENCE [LARGE SCALE GENOMIC DNA]</scope>
    <source>
        <strain evidence="4">ATCC 27329 / DSM 1819 / JCM 2831 / NBRC 15690 / NCIMB 10815 / 0-1</strain>
    </source>
</reference>
<sequence>MGKTFRQSMAWLHAWSGLVVGWVLFAVFVTGTASYYRPEISQWMRPELRTDRTFGPADLAAAAERGVAYAQAHAGGARTWFLALPRPDRPVLELFWRTGPGRPPGHVLLDPDSGAPAAVRATRGGDFLYRFHFELNLPPLWGRWIVGACAMIMLVALISGLVTHRRIFADFFTFRRDKSAQRGWLDAHNVTGVLALPFHLMITYTGLATLMLMYVPWGLHAAYRGDSQRYFAESGQITAPRPPAGQPGTLAPVGPLVVRALAMRPEPLERITIVNPKDANATVVAVFEEPHGLSHEHPQIAFDGVTGAVLEVRAGGLRPATKTFTAMVGLHEAHFAGPALRVLFFLCGVAGSAMVATGLLLWAVARLPKGDAPGGFGLRLVQGLNVATIAGLPAAVAAYFLANRLLPAALPARAEWEVGAFFAVWLLVAAAALLRPAGRVWPETLTAAAALYGAVAAADVGRLVARRIGGDAPVEPVFLAFDGAMLALAALFLLAVRTIARRGGASRGPAKAAGLSIAGHARRDRARPGMPVPGDREPI</sequence>
<feature type="transmembrane region" description="Helical" evidence="2">
    <location>
        <begin position="414"/>
        <end position="433"/>
    </location>
</feature>
<dbReference type="AlphaFoldDB" id="B1M0C4"/>
<accession>B1M0C4</accession>
<keyword evidence="2" id="KW-0812">Transmembrane</keyword>
<feature type="transmembrane region" description="Helical" evidence="2">
    <location>
        <begin position="198"/>
        <end position="219"/>
    </location>
</feature>
<evidence type="ECO:0000313" key="4">
    <source>
        <dbReference type="Proteomes" id="UP000006589"/>
    </source>
</evidence>
<keyword evidence="2" id="KW-1133">Transmembrane helix</keyword>
<name>B1M0C4_METRJ</name>
<proteinExistence type="predicted"/>
<feature type="transmembrane region" description="Helical" evidence="2">
    <location>
        <begin position="477"/>
        <end position="496"/>
    </location>
</feature>
<organism evidence="3 4">
    <name type="scientific">Methylobacterium radiotolerans (strain ATCC 27329 / DSM 1819 / JCM 2831 / NBRC 15690 / NCIMB 10815 / 0-1)</name>
    <dbReference type="NCBI Taxonomy" id="426355"/>
    <lineage>
        <taxon>Bacteria</taxon>
        <taxon>Pseudomonadati</taxon>
        <taxon>Pseudomonadota</taxon>
        <taxon>Alphaproteobacteria</taxon>
        <taxon>Hyphomicrobiales</taxon>
        <taxon>Methylobacteriaceae</taxon>
        <taxon>Methylobacterium</taxon>
    </lineage>
</organism>
<feature type="transmembrane region" description="Helical" evidence="2">
    <location>
        <begin position="12"/>
        <end position="36"/>
    </location>
</feature>
<dbReference type="STRING" id="426355.Mrad2831_4065"/>
<dbReference type="Pfam" id="PF03929">
    <property type="entry name" value="PepSY_TM"/>
    <property type="match status" value="1"/>
</dbReference>
<feature type="transmembrane region" description="Helical" evidence="2">
    <location>
        <begin position="384"/>
        <end position="402"/>
    </location>
</feature>
<dbReference type="RefSeq" id="WP_012320991.1">
    <property type="nucleotide sequence ID" value="NC_010505.1"/>
</dbReference>
<dbReference type="eggNOG" id="COG3182">
    <property type="taxonomic scope" value="Bacteria"/>
</dbReference>
<gene>
    <name evidence="3" type="ordered locus">Mrad2831_4065</name>
</gene>
<evidence type="ECO:0000313" key="3">
    <source>
        <dbReference type="EMBL" id="ACB26035.1"/>
    </source>
</evidence>
<dbReference type="PANTHER" id="PTHR34219:SF4">
    <property type="entry name" value="PEPSY DOMAIN-CONTAINING PROTEIN"/>
    <property type="match status" value="1"/>
</dbReference>
<dbReference type="Proteomes" id="UP000006589">
    <property type="component" value="Chromosome"/>
</dbReference>
<dbReference type="HOGENOM" id="CLU_025664_2_0_5"/>
<keyword evidence="2" id="KW-0472">Membrane</keyword>
<evidence type="ECO:0000256" key="2">
    <source>
        <dbReference type="SAM" id="Phobius"/>
    </source>
</evidence>
<dbReference type="KEGG" id="mrd:Mrad2831_4065"/>
<evidence type="ECO:0000256" key="1">
    <source>
        <dbReference type="SAM" id="MobiDB-lite"/>
    </source>
</evidence>
<dbReference type="GeneID" id="6140123"/>
<feature type="transmembrane region" description="Helical" evidence="2">
    <location>
        <begin position="140"/>
        <end position="162"/>
    </location>
</feature>
<feature type="region of interest" description="Disordered" evidence="1">
    <location>
        <begin position="505"/>
        <end position="539"/>
    </location>
</feature>
<protein>
    <submittedName>
        <fullName evidence="3">PepSY-associated TM helix domain protein</fullName>
    </submittedName>
</protein>